<name>A0ABW1IV93_9BACL</name>
<dbReference type="RefSeq" id="WP_379896439.1">
    <property type="nucleotide sequence ID" value="NZ_JBHSQV010000185.1"/>
</dbReference>
<dbReference type="InterPro" id="IPR029062">
    <property type="entry name" value="Class_I_gatase-like"/>
</dbReference>
<feature type="domain" description="Endonuclease YhcR N-terminal" evidence="5">
    <location>
        <begin position="37"/>
        <end position="143"/>
    </location>
</feature>
<dbReference type="InterPro" id="IPR029052">
    <property type="entry name" value="Metallo-depent_PP-like"/>
</dbReference>
<dbReference type="Pfam" id="PF00149">
    <property type="entry name" value="Metallophos"/>
    <property type="match status" value="1"/>
</dbReference>
<dbReference type="PANTHER" id="PTHR11575">
    <property type="entry name" value="5'-NUCLEOTIDASE-RELATED"/>
    <property type="match status" value="1"/>
</dbReference>
<evidence type="ECO:0000313" key="6">
    <source>
        <dbReference type="EMBL" id="MFC5988916.1"/>
    </source>
</evidence>
<reference evidence="7" key="1">
    <citation type="journal article" date="2019" name="Int. J. Syst. Evol. Microbiol.">
        <title>The Global Catalogue of Microorganisms (GCM) 10K type strain sequencing project: providing services to taxonomists for standard genome sequencing and annotation.</title>
        <authorList>
            <consortium name="The Broad Institute Genomics Platform"/>
            <consortium name="The Broad Institute Genome Sequencing Center for Infectious Disease"/>
            <person name="Wu L."/>
            <person name="Ma J."/>
        </authorList>
    </citation>
    <scope>NUCLEOTIDE SEQUENCE [LARGE SCALE GENOMIC DNA]</scope>
    <source>
        <strain evidence="7">CCM 8749</strain>
    </source>
</reference>
<evidence type="ECO:0000313" key="7">
    <source>
        <dbReference type="Proteomes" id="UP001596250"/>
    </source>
</evidence>
<dbReference type="Proteomes" id="UP001596250">
    <property type="component" value="Unassembled WGS sequence"/>
</dbReference>
<evidence type="ECO:0000259" key="4">
    <source>
        <dbReference type="Pfam" id="PF02872"/>
    </source>
</evidence>
<organism evidence="6 7">
    <name type="scientific">Marinicrinis lubricantis</name>
    <dbReference type="NCBI Taxonomy" id="2086470"/>
    <lineage>
        <taxon>Bacteria</taxon>
        <taxon>Bacillati</taxon>
        <taxon>Bacillota</taxon>
        <taxon>Bacilli</taxon>
        <taxon>Bacillales</taxon>
        <taxon>Paenibacillaceae</taxon>
    </lineage>
</organism>
<feature type="signal peptide" evidence="2">
    <location>
        <begin position="1"/>
        <end position="32"/>
    </location>
</feature>
<evidence type="ECO:0000259" key="5">
    <source>
        <dbReference type="Pfam" id="PF19886"/>
    </source>
</evidence>
<keyword evidence="7" id="KW-1185">Reference proteome</keyword>
<dbReference type="PANTHER" id="PTHR11575:SF24">
    <property type="entry name" value="5'-NUCLEOTIDASE"/>
    <property type="match status" value="1"/>
</dbReference>
<dbReference type="InterPro" id="IPR006179">
    <property type="entry name" value="5_nucleotidase/apyrase"/>
</dbReference>
<protein>
    <submittedName>
        <fullName evidence="6">5'-nucleotidase C-terminal domain-containing protein</fullName>
    </submittedName>
</protein>
<dbReference type="InterPro" id="IPR036907">
    <property type="entry name" value="5'-Nucleotdase_C_sf"/>
</dbReference>
<dbReference type="InterPro" id="IPR008334">
    <property type="entry name" value="5'-Nucleotdase_C"/>
</dbReference>
<dbReference type="InterPro" id="IPR045939">
    <property type="entry name" value="YhcR_N"/>
</dbReference>
<proteinExistence type="predicted"/>
<dbReference type="Pfam" id="PF02872">
    <property type="entry name" value="5_nucleotid_C"/>
    <property type="match status" value="1"/>
</dbReference>
<evidence type="ECO:0000256" key="1">
    <source>
        <dbReference type="ARBA" id="ARBA00022729"/>
    </source>
</evidence>
<dbReference type="InterPro" id="IPR004843">
    <property type="entry name" value="Calcineurin-like_PHP"/>
</dbReference>
<dbReference type="PRINTS" id="PR01607">
    <property type="entry name" value="APYRASEFAMLY"/>
</dbReference>
<feature type="domain" description="5'-Nucleotidase C-terminal" evidence="4">
    <location>
        <begin position="1231"/>
        <end position="1367"/>
    </location>
</feature>
<accession>A0ABW1IV93</accession>
<dbReference type="CDD" id="cd04486">
    <property type="entry name" value="YhcR_OBF_like"/>
    <property type="match status" value="1"/>
</dbReference>
<keyword evidence="1 2" id="KW-0732">Signal</keyword>
<dbReference type="SUPFAM" id="SSF52317">
    <property type="entry name" value="Class I glutamine amidotransferase-like"/>
    <property type="match status" value="1"/>
</dbReference>
<feature type="chain" id="PRO_5047501082" evidence="2">
    <location>
        <begin position="33"/>
        <end position="1723"/>
    </location>
</feature>
<dbReference type="Pfam" id="PF19886">
    <property type="entry name" value="DUF6359"/>
    <property type="match status" value="1"/>
</dbReference>
<dbReference type="SUPFAM" id="SSF56300">
    <property type="entry name" value="Metallo-dependent phosphatases"/>
    <property type="match status" value="1"/>
</dbReference>
<dbReference type="Gene3D" id="3.90.780.10">
    <property type="entry name" value="5'-Nucleotidase, C-terminal domain"/>
    <property type="match status" value="1"/>
</dbReference>
<sequence length="1723" mass="183847">MKQMKRKWMALFLGITLVFSNFLMLAPYQVSAAGDAMTVAEAIANNSGSGTVEGYIVGYGSGGGSSPFMVTKSASGNTNMVIADAADEQDTSKMLPIQLTSSYRADFGLQTNPDNIGKKVRITGSLEPYFAIPGLKSPTAIEFVQDVTDPHVISIAEARALNDGEPVVINGVVTTPSGAFGSKSVYVQDDTAGILLYQNSVDLEPGDKVKVTGTKTTYGNEVEIVDPIVEIVGIDNVPAPIGLTPAAVTGEVYGQLVKLSKVTVSDITVIGTYGSYSFYANGEDGRILIYVDNRTGLTKDKVAEGLVVNVTGVVVPYGDSLEIKPTKVDDISPALAEGSGKKVLFDNTHGQTAGAADWIIDGAFSDFADGLRAGGFIVDQLEREFPFDFSEQAITLEKLQEYDVFIIGEANIPFKVSEQDAMLQYVQGGGSIFFIGDHYNADRNYNRWDSTEVFNGYRRGAYGDPTKGMSAEEANSGAMQNVTSTDWLGTHFGIRFRFNALGDIESGQTVVPPSESFGITEGVGVVESHAGGTLAILDPTIAKGLVYMPENPPAWGPAVDQGVYNGGGMDEGPFAAISKVGLGKAAFIGDSSPVEDATPKYLREDSGSNKTTYDGFLEEGDNSEFLLNVVKWLAVQEDYTSFEGRVPLSPVTPLLGFEHPADSTEPEPEPWSTPSGGYKWYDPATFAPGSYGSGEDAPGNVVIPGVISIADARQHSVNTTVTVEGTITSRPGAWGGKAFYLQDDTGGIYIYQTSEGYQLGQRVQVTGDVTLYNTELELANVSEISVIGTGTLPEPKVVTTVDASNQGQIVKLEDVTISNIVKADNYGTVELRALKGDVSTLVRIDNRTGVDYNAFTAEYAEGDVLDLTGVSSIYNGTFQLKPRFAEDIALSDTGSEEDWVAVELIGLNDLHGKIDQHYELDIDGDGSIDGTYGGAEYMAAYIRERQNANPDVLFVGVGDLIGGSSPVSALFQDEPTVEILNVLDMAVNTVGNHEFDEGTTELLRMAYGGDYPGAEVTRDYAGMNNAQLAANVVWRSGDRAGETIFPAYEIEEVEGQKIGFIGVVTEGAAGMVMPAGIQDIAFTDPAQAINDAVEELQAQGVHAMIVLAHSAAEQDELGNITGESADYVNQIDADVDVIFAAHNHQVVNGFAGDTLIVQASEYGKALSNVHVMIDPTTGDIVEKSADIIWVDNGQIQPDPQVSEILAQYEEQVAPLLNEVVGVAAHEMEGGYGVKGEIGDNALGNLIADSMAWAMDSDFALMNGGGIRDRLNAGEITYGELFNILPFNNVLMKLEMTGSELKEIVGAQLDGYYGPDFSISGFKYTWDGSTVAVVDMTLPDGSPIDPDATYTVAVNNYMATSTGDKYKAIGQLGSNPVMGTEDLEALVNFVKSFDEPIRYTAEGRISEVEGSGSEFGQVMDITDAKFLADDTEVTVEGVVTSTPGGFGANHSFYLEDATGAIQVYTYDEPGVSIGDHVKLKSVKNTYQGAPQLHGIAALEVQGQVNPVPQLVSELDGTLEYELVTLQSVSVANISGADNYGNFSFQAVKGDGSTMIYVDSRTGISHEEFASTYAEGDTLHITGIVLPYSGSYELKPRRMEDFVLADEEPAADFKMGTPTFTNFAGEPVTALTPNGFIKASVAMTNRTGEDKQASLIVALYDGNGSVRNISYVEKRIGAGGTETLIAGFSLSKHVDGYVMKVFVWDSFSGMRPLSEVVVFPESLLR</sequence>
<dbReference type="Gene3D" id="3.60.21.10">
    <property type="match status" value="1"/>
</dbReference>
<gene>
    <name evidence="6" type="ORF">ACFPXP_21135</name>
</gene>
<evidence type="ECO:0000259" key="3">
    <source>
        <dbReference type="Pfam" id="PF00149"/>
    </source>
</evidence>
<dbReference type="SUPFAM" id="SSF55816">
    <property type="entry name" value="5'-nucleotidase (syn. UDP-sugar hydrolase), C-terminal domain"/>
    <property type="match status" value="1"/>
</dbReference>
<dbReference type="EMBL" id="JBHSQV010000185">
    <property type="protein sequence ID" value="MFC5988916.1"/>
    <property type="molecule type" value="Genomic_DNA"/>
</dbReference>
<evidence type="ECO:0000256" key="2">
    <source>
        <dbReference type="SAM" id="SignalP"/>
    </source>
</evidence>
<feature type="domain" description="Calcineurin-like phosphoesterase" evidence="3">
    <location>
        <begin position="907"/>
        <end position="1145"/>
    </location>
</feature>
<comment type="caution">
    <text evidence="6">The sequence shown here is derived from an EMBL/GenBank/DDBJ whole genome shotgun (WGS) entry which is preliminary data.</text>
</comment>